<dbReference type="OrthoDB" id="696808at2759"/>
<dbReference type="EMBL" id="JADCNL010000469">
    <property type="protein sequence ID" value="KAG0447429.1"/>
    <property type="molecule type" value="Genomic_DNA"/>
</dbReference>
<dbReference type="Proteomes" id="UP000636800">
    <property type="component" value="Unassembled WGS sequence"/>
</dbReference>
<evidence type="ECO:0000313" key="1">
    <source>
        <dbReference type="EMBL" id="KAG0447429.1"/>
    </source>
</evidence>
<protein>
    <submittedName>
        <fullName evidence="1">Uncharacterized protein</fullName>
    </submittedName>
</protein>
<dbReference type="AlphaFoldDB" id="A0A835U2T5"/>
<reference evidence="1 2" key="1">
    <citation type="journal article" date="2020" name="Nat. Food">
        <title>A phased Vanilla planifolia genome enables genetic improvement of flavour and production.</title>
        <authorList>
            <person name="Hasing T."/>
            <person name="Tang H."/>
            <person name="Brym M."/>
            <person name="Khazi F."/>
            <person name="Huang T."/>
            <person name="Chambers A.H."/>
        </authorList>
    </citation>
    <scope>NUCLEOTIDE SEQUENCE [LARGE SCALE GENOMIC DNA]</scope>
    <source>
        <tissue evidence="1">Leaf</tissue>
    </source>
</reference>
<proteinExistence type="predicted"/>
<comment type="caution">
    <text evidence="1">The sequence shown here is derived from an EMBL/GenBank/DDBJ whole genome shotgun (WGS) entry which is preliminary data.</text>
</comment>
<gene>
    <name evidence="1" type="ORF">HPP92_028348</name>
</gene>
<evidence type="ECO:0000313" key="2">
    <source>
        <dbReference type="Proteomes" id="UP000636800"/>
    </source>
</evidence>
<keyword evidence="2" id="KW-1185">Reference proteome</keyword>
<sequence>QMGSPLAITNASDVVMACFVGVSIETNHNNNFSKGDIHLGSKHHVDKRCSAPRANQQIV</sequence>
<organism evidence="1 2">
    <name type="scientific">Vanilla planifolia</name>
    <name type="common">Vanilla</name>
    <dbReference type="NCBI Taxonomy" id="51239"/>
    <lineage>
        <taxon>Eukaryota</taxon>
        <taxon>Viridiplantae</taxon>
        <taxon>Streptophyta</taxon>
        <taxon>Embryophyta</taxon>
        <taxon>Tracheophyta</taxon>
        <taxon>Spermatophyta</taxon>
        <taxon>Magnoliopsida</taxon>
        <taxon>Liliopsida</taxon>
        <taxon>Asparagales</taxon>
        <taxon>Orchidaceae</taxon>
        <taxon>Vanilloideae</taxon>
        <taxon>Vanilleae</taxon>
        <taxon>Vanilla</taxon>
    </lineage>
</organism>
<feature type="non-terminal residue" evidence="1">
    <location>
        <position position="1"/>
    </location>
</feature>
<name>A0A835U2T5_VANPL</name>
<accession>A0A835U2T5</accession>